<proteinExistence type="inferred from homology"/>
<dbReference type="InterPro" id="IPR008928">
    <property type="entry name" value="6-hairpin_glycosidase_sf"/>
</dbReference>
<dbReference type="PANTHER" id="PTHR35279">
    <property type="match status" value="1"/>
</dbReference>
<feature type="domain" description="Mannosylglycerate hydrolase MGH1-like glycoside hydrolase" evidence="5">
    <location>
        <begin position="132"/>
        <end position="473"/>
    </location>
</feature>
<dbReference type="SUPFAM" id="SSF75005">
    <property type="entry name" value="Arabinanase/levansucrase/invertase"/>
    <property type="match status" value="1"/>
</dbReference>
<dbReference type="InterPro" id="IPR005194">
    <property type="entry name" value="Glyco_hydro_65_C"/>
</dbReference>
<sequence>MNSIQFESMRKLQSTFFYSLILCLAGIGQSCQDKPKEVTEPSKMTELNPDDFKHYIDRFNNDDLYESDSYVANDKAWAWLRGQIPLFECPDSTIEKTYYFRWWTLRKHIKKSKESFVMTEFLPEVPWAGPENTIVCPVGHQYNEFRWFHETSYLDDYSRFWFEKGQVDRYSNWIVDALYQRYLVVKEKESLTALLPKMIDFYESFEKRQMTKHGLFWSIDTREGMEFSISGVPDTVIANNLAHKQVYPPGLAHKGYRVATNSYMYANALAISKIAKLAGKEETALLYEDKAKGLKSLVQNKLWDHDAQFFKSSIDNGDSPILSEARELSGYIPWYFNLPDEGYEESWAQLMDSQGFYSDYGPTSAEKRHPDFMYENGHMCFWNGPSWPFATTQTLVGLANLLNNYDQQVIGKEDYLKVLGDYAHSHRLKLENGKEVSWIGESINPENGDWLSRKIMYEKNADDKDRGVHYNHSGYIDLIVTGLVGLRPREDNILEINPLVPEEKWDYFRLDNVLYHDKKISIVYDKTGKKYGLGKGIMVYVNGKQIASSEELGRIEVELPPLTETYSETNAGWEKYEGNPVLGGELGTCFDVSLLKEEDKYQMWFSWRPEQSIALVESTDGKNWDKPQISLAPNMESKWEDRVNRPVVIKNDKGYKMWYTGQISTPENKSEIGLATSTDGIIWNRVQGESVIEPSVPWEKNAIMCPHVIWDESNNLYQMWYSGGEQYEPDAIGYATSTDGVEWNKHEANPVFSADQNSPWEYEKVTACQVVKHKDWYYMFYIGFHDVHWAQIGVARSKDGVSNWERHPQNPIIKTSKEGWDRDACYKPYVIFDEENDQWMLWYNGRKLSVEQIGLAIHKGEDLGFDK</sequence>
<evidence type="ECO:0000256" key="3">
    <source>
        <dbReference type="ARBA" id="ARBA00023295"/>
    </source>
</evidence>
<dbReference type="GO" id="GO:0004553">
    <property type="term" value="F:hydrolase activity, hydrolyzing O-glycosyl compounds"/>
    <property type="evidence" value="ECO:0007669"/>
    <property type="project" value="InterPro"/>
</dbReference>
<evidence type="ECO:0000259" key="4">
    <source>
        <dbReference type="Pfam" id="PF03633"/>
    </source>
</evidence>
<evidence type="ECO:0000256" key="1">
    <source>
        <dbReference type="ARBA" id="ARBA00009865"/>
    </source>
</evidence>
<evidence type="ECO:0000259" key="5">
    <source>
        <dbReference type="Pfam" id="PF22422"/>
    </source>
</evidence>
<dbReference type="InterPro" id="IPR023296">
    <property type="entry name" value="Glyco_hydro_beta-prop_sf"/>
</dbReference>
<evidence type="ECO:0000313" key="7">
    <source>
        <dbReference type="Proteomes" id="UP000184532"/>
    </source>
</evidence>
<dbReference type="EMBL" id="FQWL01000005">
    <property type="protein sequence ID" value="SHG90503.1"/>
    <property type="molecule type" value="Genomic_DNA"/>
</dbReference>
<organism evidence="6 7">
    <name type="scientific">Flagellimonas flava</name>
    <dbReference type="NCBI Taxonomy" id="570519"/>
    <lineage>
        <taxon>Bacteria</taxon>
        <taxon>Pseudomonadati</taxon>
        <taxon>Bacteroidota</taxon>
        <taxon>Flavobacteriia</taxon>
        <taxon>Flavobacteriales</taxon>
        <taxon>Flavobacteriaceae</taxon>
        <taxon>Flagellimonas</taxon>
    </lineage>
</organism>
<keyword evidence="2 6" id="KW-0378">Hydrolase</keyword>
<dbReference type="Proteomes" id="UP000184532">
    <property type="component" value="Unassembled WGS sequence"/>
</dbReference>
<comment type="similarity">
    <text evidence="1">Belongs to the glycosyl hydrolase 43 family.</text>
</comment>
<feature type="domain" description="Glycoside hydrolase family 65 C-terminal" evidence="4">
    <location>
        <begin position="487"/>
        <end position="546"/>
    </location>
</feature>
<dbReference type="Pfam" id="PF22422">
    <property type="entry name" value="MGH1-like_GH"/>
    <property type="match status" value="1"/>
</dbReference>
<dbReference type="Pfam" id="PF03633">
    <property type="entry name" value="Glyco_hydro_65C"/>
    <property type="match status" value="1"/>
</dbReference>
<reference evidence="7" key="1">
    <citation type="submission" date="2016-11" db="EMBL/GenBank/DDBJ databases">
        <authorList>
            <person name="Varghese N."/>
            <person name="Submissions S."/>
        </authorList>
    </citation>
    <scope>NUCLEOTIDE SEQUENCE [LARGE SCALE GENOMIC DNA]</scope>
    <source>
        <strain evidence="7">DSM 22638</strain>
    </source>
</reference>
<evidence type="ECO:0000313" key="6">
    <source>
        <dbReference type="EMBL" id="SHG90503.1"/>
    </source>
</evidence>
<dbReference type="AlphaFoldDB" id="A0A1M5NNI7"/>
<dbReference type="Gene3D" id="1.50.10.10">
    <property type="match status" value="1"/>
</dbReference>
<dbReference type="InterPro" id="IPR006710">
    <property type="entry name" value="Glyco_hydro_43"/>
</dbReference>
<dbReference type="PANTHER" id="PTHR35279:SF1">
    <property type="entry name" value="ARABINANASE_LEVANSUCRASE_INVERTASE"/>
    <property type="match status" value="1"/>
</dbReference>
<dbReference type="InterPro" id="IPR012341">
    <property type="entry name" value="6hp_glycosidase-like_sf"/>
</dbReference>
<keyword evidence="3" id="KW-0326">Glycosidase</keyword>
<evidence type="ECO:0000256" key="2">
    <source>
        <dbReference type="ARBA" id="ARBA00022801"/>
    </source>
</evidence>
<keyword evidence="7" id="KW-1185">Reference proteome</keyword>
<accession>A0A1M5NNI7</accession>
<dbReference type="Gene3D" id="2.115.10.20">
    <property type="entry name" value="Glycosyl hydrolase domain, family 43"/>
    <property type="match status" value="3"/>
</dbReference>
<gene>
    <name evidence="6" type="ORF">SAMN04488116_2870</name>
</gene>
<dbReference type="STRING" id="570519.SAMN04488116_2870"/>
<name>A0A1M5NNI7_9FLAO</name>
<dbReference type="SUPFAM" id="SSF48208">
    <property type="entry name" value="Six-hairpin glycosidases"/>
    <property type="match status" value="1"/>
</dbReference>
<dbReference type="InterPro" id="IPR054491">
    <property type="entry name" value="MGH1-like_GH"/>
</dbReference>
<dbReference type="GO" id="GO:0005975">
    <property type="term" value="P:carbohydrate metabolic process"/>
    <property type="evidence" value="ECO:0007669"/>
    <property type="project" value="InterPro"/>
</dbReference>
<protein>
    <submittedName>
        <fullName evidence="6">Glycosyl hydrolases family 43</fullName>
    </submittedName>
</protein>
<dbReference type="Pfam" id="PF04616">
    <property type="entry name" value="Glyco_hydro_43"/>
    <property type="match status" value="1"/>
</dbReference>